<dbReference type="GO" id="GO:0009424">
    <property type="term" value="C:bacterial-type flagellum hook"/>
    <property type="evidence" value="ECO:0007669"/>
    <property type="project" value="InterPro"/>
</dbReference>
<keyword evidence="1" id="KW-0969">Cilium</keyword>
<protein>
    <submittedName>
        <fullName evidence="1">Flagellar hook-associated protein FlgL</fullName>
    </submittedName>
</protein>
<dbReference type="PANTHER" id="PTHR42792">
    <property type="entry name" value="FLAGELLIN"/>
    <property type="match status" value="1"/>
</dbReference>
<dbReference type="Proteomes" id="UP000321353">
    <property type="component" value="Chromosome"/>
</dbReference>
<keyword evidence="1" id="KW-0966">Cell projection</keyword>
<keyword evidence="2" id="KW-1185">Reference proteome</keyword>
<organism evidence="1 2">
    <name type="scientific">Stieleria maiorica</name>
    <dbReference type="NCBI Taxonomy" id="2795974"/>
    <lineage>
        <taxon>Bacteria</taxon>
        <taxon>Pseudomonadati</taxon>
        <taxon>Planctomycetota</taxon>
        <taxon>Planctomycetia</taxon>
        <taxon>Pirellulales</taxon>
        <taxon>Pirellulaceae</taxon>
        <taxon>Stieleria</taxon>
    </lineage>
</organism>
<dbReference type="InterPro" id="IPR001492">
    <property type="entry name" value="Flagellin"/>
</dbReference>
<dbReference type="GO" id="GO:0071973">
    <property type="term" value="P:bacterial-type flagellum-dependent cell motility"/>
    <property type="evidence" value="ECO:0007669"/>
    <property type="project" value="InterPro"/>
</dbReference>
<dbReference type="Gene3D" id="1.20.1330.10">
    <property type="entry name" value="f41 fragment of flagellin, N-terminal domain"/>
    <property type="match status" value="1"/>
</dbReference>
<dbReference type="EMBL" id="CP036264">
    <property type="protein sequence ID" value="QEF98510.1"/>
    <property type="molecule type" value="Genomic_DNA"/>
</dbReference>
<proteinExistence type="predicted"/>
<sequence length="485" mass="51957">MNPRVTSQTFTRNAIHFTSLHSSRLLTAQKQITSGMQFELPSEEPVAYRQVRSLETRYVELQADKKVINLATSTLNASVAQFQDVSDLITLSKNLVQQGIQALDSDEREALAMEIDALLAQAKQIGLAKFNENYLYGGTRSDTPPFTFGETLRENGIMEVTYQGSGHRSQTHIGDSISIDTYYDGSKIFGASGRESTVLVGTTGAKHGGGTDTLIGRATLRVQHDTTTYAGGSGVAAGTSSAARDTILGPSGAHQLTIVDTAGDGSAGTISLNGADPVPFTNTDTNLRVDGFAGQTVYLDTTAIAAGFNGTVNITSTGTLSVDDNASTIPIDFTTNQIVSDVDSGKFVTIDSSNIRTTGDDSLEFPGTSNLFQILHATAADLRNSRELGSAEYSAALNRRLDELDRAASKVFSVMGEQSSSLQTMQTMEYRVDDLMLSVESNIGEIQATDFPDAVLRLENSQTLLQYTYAVTANLNSLGLLEFLR</sequence>
<dbReference type="PANTHER" id="PTHR42792:SF1">
    <property type="entry name" value="FLAGELLAR HOOK-ASSOCIATED PROTEIN 3"/>
    <property type="match status" value="1"/>
</dbReference>
<accession>A0A5B9MEU4</accession>
<dbReference type="AlphaFoldDB" id="A0A5B9MEU4"/>
<dbReference type="NCBIfam" id="TIGR02550">
    <property type="entry name" value="flagell_flgL"/>
    <property type="match status" value="1"/>
</dbReference>
<evidence type="ECO:0000313" key="2">
    <source>
        <dbReference type="Proteomes" id="UP000321353"/>
    </source>
</evidence>
<dbReference type="KEGG" id="smam:Mal15_25620"/>
<dbReference type="SUPFAM" id="SSF64518">
    <property type="entry name" value="Phase 1 flagellin"/>
    <property type="match status" value="1"/>
</dbReference>
<dbReference type="InterPro" id="IPR013384">
    <property type="entry name" value="Flagell_FlgL"/>
</dbReference>
<dbReference type="RefSeq" id="WP_147868032.1">
    <property type="nucleotide sequence ID" value="NZ_CP036264.1"/>
</dbReference>
<name>A0A5B9MEU4_9BACT</name>
<keyword evidence="1" id="KW-0282">Flagellum</keyword>
<dbReference type="GO" id="GO:0005198">
    <property type="term" value="F:structural molecule activity"/>
    <property type="evidence" value="ECO:0007669"/>
    <property type="project" value="InterPro"/>
</dbReference>
<evidence type="ECO:0000313" key="1">
    <source>
        <dbReference type="EMBL" id="QEF98510.1"/>
    </source>
</evidence>
<reference evidence="1 2" key="1">
    <citation type="submission" date="2019-02" db="EMBL/GenBank/DDBJ databases">
        <title>Planctomycetal bacteria perform biofilm scaping via a novel small molecule.</title>
        <authorList>
            <person name="Jeske O."/>
            <person name="Boedeker C."/>
            <person name="Wiegand S."/>
            <person name="Breitling P."/>
            <person name="Kallscheuer N."/>
            <person name="Jogler M."/>
            <person name="Rohde M."/>
            <person name="Petersen J."/>
            <person name="Medema M.H."/>
            <person name="Surup F."/>
            <person name="Jogler C."/>
        </authorList>
    </citation>
    <scope>NUCLEOTIDE SEQUENCE [LARGE SCALE GENOMIC DNA]</scope>
    <source>
        <strain evidence="1 2">Mal15</strain>
    </source>
</reference>
<gene>
    <name evidence="1" type="ORF">Mal15_25620</name>
</gene>